<reference evidence="5 6" key="1">
    <citation type="journal article" date="2021" name="Commun. Biol.">
        <title>The genome of Shorea leprosula (Dipterocarpaceae) highlights the ecological relevance of drought in aseasonal tropical rainforests.</title>
        <authorList>
            <person name="Ng K.K.S."/>
            <person name="Kobayashi M.J."/>
            <person name="Fawcett J.A."/>
            <person name="Hatakeyama M."/>
            <person name="Paape T."/>
            <person name="Ng C.H."/>
            <person name="Ang C.C."/>
            <person name="Tnah L.H."/>
            <person name="Lee C.T."/>
            <person name="Nishiyama T."/>
            <person name="Sese J."/>
            <person name="O'Brien M.J."/>
            <person name="Copetti D."/>
            <person name="Mohd Noor M.I."/>
            <person name="Ong R.C."/>
            <person name="Putra M."/>
            <person name="Sireger I.Z."/>
            <person name="Indrioko S."/>
            <person name="Kosugi Y."/>
            <person name="Izuno A."/>
            <person name="Isagi Y."/>
            <person name="Lee S.L."/>
            <person name="Shimizu K.K."/>
        </authorList>
    </citation>
    <scope>NUCLEOTIDE SEQUENCE [LARGE SCALE GENOMIC DNA]</scope>
    <source>
        <strain evidence="5">214</strain>
    </source>
</reference>
<evidence type="ECO:0000313" key="5">
    <source>
        <dbReference type="EMBL" id="GKV19881.1"/>
    </source>
</evidence>
<dbReference type="PANTHER" id="PTHR31631">
    <property type="entry name" value="PROTEIN NETWORKED 2D"/>
    <property type="match status" value="1"/>
</dbReference>
<feature type="coiled-coil region" evidence="2">
    <location>
        <begin position="155"/>
        <end position="182"/>
    </location>
</feature>
<dbReference type="Pfam" id="PF25014">
    <property type="entry name" value="NET2A"/>
    <property type="match status" value="1"/>
</dbReference>
<accession>A0AAV5K4R5</accession>
<dbReference type="PANTHER" id="PTHR31631:SF3">
    <property type="entry name" value="PROTEIN NETWORKED 2B"/>
    <property type="match status" value="1"/>
</dbReference>
<feature type="coiled-coil region" evidence="2">
    <location>
        <begin position="333"/>
        <end position="416"/>
    </location>
</feature>
<dbReference type="Pfam" id="PF07765">
    <property type="entry name" value="KIP1"/>
    <property type="match status" value="1"/>
</dbReference>
<keyword evidence="6" id="KW-1185">Reference proteome</keyword>
<evidence type="ECO:0000256" key="1">
    <source>
        <dbReference type="ARBA" id="ARBA00023054"/>
    </source>
</evidence>
<evidence type="ECO:0000256" key="2">
    <source>
        <dbReference type="SAM" id="Coils"/>
    </source>
</evidence>
<dbReference type="Proteomes" id="UP001054252">
    <property type="component" value="Unassembled WGS sequence"/>
</dbReference>
<dbReference type="InterPro" id="IPR011684">
    <property type="entry name" value="NAB"/>
</dbReference>
<dbReference type="EMBL" id="BPVZ01000054">
    <property type="protein sequence ID" value="GKV19881.1"/>
    <property type="molecule type" value="Genomic_DNA"/>
</dbReference>
<sequence>MGICKMTDMQDKVAHMLKIIEDDGDSFAKRAEMYYKKRPELISFVEETYRAHRALADRYDHLSKDLQNANRTIATVSPEQVQFSVDEEEDENLSRAYTSSPSPERPPLPKSGVPKVPFPKEEFRNSPKLLSRKGQLRRAPSSSRVATPPSSGLNKDEALEEIDKLQKEILVLQTEKEFIRSSCERGCQKYWKIENQITEKQKVVSSLQDEFGIGTFIQDNEARNLMATRAVKSCQETLVKLQEERQQSAKEVSIEYKRVTEALKKFQAIRTKFLAKAEQQEEDESVSLAALCCYRAVGAALPSSFAATVAALTPQLQQIKEQLEVNSNSCLTMSQLADKIDDLVQRVVNLETEVFSQNGMVKRLRSETNELEAQVRSLEEDKEALIEGSDIMRARMKELEEELSGVKDLVKTVIQQNNNLKSQFTKASCNLDHLSVKLQNVKMDEDDETTGTDEEGNQPNWRQLILNGLDDREKIFLEEYSSVLRAYKDVRKKINEVEQKNRDEFFEFALLIRELKHAVASRDGEILYLRQQTSCPHKIQDEDQESRVTRQEGSFASMSHGVSFANSTLSSPTSHHEQILNALTARGSSFTKEEEKEFLSQKRRMKQ</sequence>
<name>A0AAV5K4R5_9ROSI</name>
<feature type="domain" description="NAB" evidence="4">
    <location>
        <begin position="1"/>
        <end position="66"/>
    </location>
</feature>
<proteinExistence type="predicted"/>
<organism evidence="5 6">
    <name type="scientific">Rubroshorea leprosula</name>
    <dbReference type="NCBI Taxonomy" id="152421"/>
    <lineage>
        <taxon>Eukaryota</taxon>
        <taxon>Viridiplantae</taxon>
        <taxon>Streptophyta</taxon>
        <taxon>Embryophyta</taxon>
        <taxon>Tracheophyta</taxon>
        <taxon>Spermatophyta</taxon>
        <taxon>Magnoliopsida</taxon>
        <taxon>eudicotyledons</taxon>
        <taxon>Gunneridae</taxon>
        <taxon>Pentapetalae</taxon>
        <taxon>rosids</taxon>
        <taxon>malvids</taxon>
        <taxon>Malvales</taxon>
        <taxon>Dipterocarpaceae</taxon>
        <taxon>Rubroshorea</taxon>
    </lineage>
</organism>
<keyword evidence="1 2" id="KW-0175">Coiled coil</keyword>
<evidence type="ECO:0000256" key="3">
    <source>
        <dbReference type="SAM" id="MobiDB-lite"/>
    </source>
</evidence>
<evidence type="ECO:0000313" key="6">
    <source>
        <dbReference type="Proteomes" id="UP001054252"/>
    </source>
</evidence>
<gene>
    <name evidence="5" type="ORF">SLEP1_g30080</name>
</gene>
<feature type="compositionally biased region" description="Polar residues" evidence="3">
    <location>
        <begin position="140"/>
        <end position="153"/>
    </location>
</feature>
<evidence type="ECO:0000259" key="4">
    <source>
        <dbReference type="PROSITE" id="PS51774"/>
    </source>
</evidence>
<feature type="region of interest" description="Disordered" evidence="3">
    <location>
        <begin position="83"/>
        <end position="155"/>
    </location>
</feature>
<dbReference type="PROSITE" id="PS51774">
    <property type="entry name" value="NAB"/>
    <property type="match status" value="1"/>
</dbReference>
<dbReference type="AlphaFoldDB" id="A0AAV5K4R5"/>
<dbReference type="InterPro" id="IPR056888">
    <property type="entry name" value="NET2A-D/KIP1-like_dom"/>
</dbReference>
<comment type="caution">
    <text evidence="5">The sequence shown here is derived from an EMBL/GenBank/DDBJ whole genome shotgun (WGS) entry which is preliminary data.</text>
</comment>
<dbReference type="GO" id="GO:0003779">
    <property type="term" value="F:actin binding"/>
    <property type="evidence" value="ECO:0007669"/>
    <property type="project" value="InterPro"/>
</dbReference>
<protein>
    <recommendedName>
        <fullName evidence="4">NAB domain-containing protein</fullName>
    </recommendedName>
</protein>